<evidence type="ECO:0000313" key="2">
    <source>
        <dbReference type="Proteomes" id="UP001163603"/>
    </source>
</evidence>
<name>A0ACC0Z256_9ROSI</name>
<organism evidence="1 2">
    <name type="scientific">Pistacia integerrima</name>
    <dbReference type="NCBI Taxonomy" id="434235"/>
    <lineage>
        <taxon>Eukaryota</taxon>
        <taxon>Viridiplantae</taxon>
        <taxon>Streptophyta</taxon>
        <taxon>Embryophyta</taxon>
        <taxon>Tracheophyta</taxon>
        <taxon>Spermatophyta</taxon>
        <taxon>Magnoliopsida</taxon>
        <taxon>eudicotyledons</taxon>
        <taxon>Gunneridae</taxon>
        <taxon>Pentapetalae</taxon>
        <taxon>rosids</taxon>
        <taxon>malvids</taxon>
        <taxon>Sapindales</taxon>
        <taxon>Anacardiaceae</taxon>
        <taxon>Pistacia</taxon>
    </lineage>
</organism>
<gene>
    <name evidence="1" type="ORF">Pint_03734</name>
</gene>
<comment type="caution">
    <text evidence="1">The sequence shown here is derived from an EMBL/GenBank/DDBJ whole genome shotgun (WGS) entry which is preliminary data.</text>
</comment>
<dbReference type="EMBL" id="CM047738">
    <property type="protein sequence ID" value="KAJ0044351.1"/>
    <property type="molecule type" value="Genomic_DNA"/>
</dbReference>
<protein>
    <submittedName>
        <fullName evidence="1">Uncharacterized protein</fullName>
    </submittedName>
</protein>
<proteinExistence type="predicted"/>
<evidence type="ECO:0000313" key="1">
    <source>
        <dbReference type="EMBL" id="KAJ0044351.1"/>
    </source>
</evidence>
<keyword evidence="2" id="KW-1185">Reference proteome</keyword>
<dbReference type="Proteomes" id="UP001163603">
    <property type="component" value="Chromosome 3"/>
</dbReference>
<sequence>MLKKIQDLALSSTQAWGHIPKRLETELSSKALLVQYFNLWPNPKSNWKAQRAIVIDVAMTLLSGSIPRSFGKLLKLQHDLRLWNNSLVGAIPDYFGNFTELTYLDISSTIPVDIVNCTELTHLYLDHNKFSGEIPVSPLAI</sequence>
<reference evidence="2" key="1">
    <citation type="journal article" date="2023" name="G3 (Bethesda)">
        <title>Genome assembly and association tests identify interacting loci associated with vigor, precocity, and sex in interspecific pistachio rootstocks.</title>
        <authorList>
            <person name="Palmer W."/>
            <person name="Jacygrad E."/>
            <person name="Sagayaradj S."/>
            <person name="Cavanaugh K."/>
            <person name="Han R."/>
            <person name="Bertier L."/>
            <person name="Beede B."/>
            <person name="Kafkas S."/>
            <person name="Golino D."/>
            <person name="Preece J."/>
            <person name="Michelmore R."/>
        </authorList>
    </citation>
    <scope>NUCLEOTIDE SEQUENCE [LARGE SCALE GENOMIC DNA]</scope>
</reference>
<accession>A0ACC0Z256</accession>